<evidence type="ECO:0000313" key="2">
    <source>
        <dbReference type="Proteomes" id="UP001140096"/>
    </source>
</evidence>
<sequence>MLSIAQASKESNSAANAYGDEPWSDRTLSNYIVRAKHPFNAEVRLDKLVENFVTPTDKHFRRNHGPIPNIDGAAWSMSVEIGCRAAPAKSCTKTIRLEDLISLRQFEVVAVLECAGNRRDGLKAIKPVNGVIWGP</sequence>
<keyword evidence="2" id="KW-1185">Reference proteome</keyword>
<protein>
    <submittedName>
        <fullName evidence="1">Uncharacterized protein</fullName>
    </submittedName>
</protein>
<comment type="caution">
    <text evidence="1">The sequence shown here is derived from an EMBL/GenBank/DDBJ whole genome shotgun (WGS) entry which is preliminary data.</text>
</comment>
<accession>A0ACC1KY65</accession>
<organism evidence="1 2">
    <name type="scientific">Coemansia furcata</name>
    <dbReference type="NCBI Taxonomy" id="417177"/>
    <lineage>
        <taxon>Eukaryota</taxon>
        <taxon>Fungi</taxon>
        <taxon>Fungi incertae sedis</taxon>
        <taxon>Zoopagomycota</taxon>
        <taxon>Kickxellomycotina</taxon>
        <taxon>Kickxellomycetes</taxon>
        <taxon>Kickxellales</taxon>
        <taxon>Kickxellaceae</taxon>
        <taxon>Coemansia</taxon>
    </lineage>
</organism>
<dbReference type="EMBL" id="JANBUP010003425">
    <property type="protein sequence ID" value="KAJ2796799.1"/>
    <property type="molecule type" value="Genomic_DNA"/>
</dbReference>
<evidence type="ECO:0000313" key="1">
    <source>
        <dbReference type="EMBL" id="KAJ2796799.1"/>
    </source>
</evidence>
<proteinExistence type="predicted"/>
<name>A0ACC1KY65_9FUNG</name>
<gene>
    <name evidence="1" type="ORF">H4S07_006115</name>
</gene>
<feature type="non-terminal residue" evidence="1">
    <location>
        <position position="135"/>
    </location>
</feature>
<dbReference type="Proteomes" id="UP001140096">
    <property type="component" value="Unassembled WGS sequence"/>
</dbReference>
<reference evidence="1" key="1">
    <citation type="submission" date="2022-07" db="EMBL/GenBank/DDBJ databases">
        <title>Phylogenomic reconstructions and comparative analyses of Kickxellomycotina fungi.</title>
        <authorList>
            <person name="Reynolds N.K."/>
            <person name="Stajich J.E."/>
            <person name="Barry K."/>
            <person name="Grigoriev I.V."/>
            <person name="Crous P."/>
            <person name="Smith M.E."/>
        </authorList>
    </citation>
    <scope>NUCLEOTIDE SEQUENCE</scope>
    <source>
        <strain evidence="1">CBS 102833</strain>
    </source>
</reference>